<keyword evidence="7" id="KW-1185">Reference proteome</keyword>
<dbReference type="Pfam" id="PF25893">
    <property type="entry name" value="HH_CzcB"/>
    <property type="match status" value="1"/>
</dbReference>
<evidence type="ECO:0000259" key="4">
    <source>
        <dbReference type="Pfam" id="PF25973"/>
    </source>
</evidence>
<dbReference type="SUPFAM" id="SSF111369">
    <property type="entry name" value="HlyD-like secretion proteins"/>
    <property type="match status" value="1"/>
</dbReference>
<feature type="coiled-coil region" evidence="2">
    <location>
        <begin position="28"/>
        <end position="55"/>
    </location>
</feature>
<evidence type="ECO:0000256" key="1">
    <source>
        <dbReference type="ARBA" id="ARBA00009477"/>
    </source>
</evidence>
<dbReference type="Pfam" id="PF25973">
    <property type="entry name" value="BSH_CzcB"/>
    <property type="match status" value="1"/>
</dbReference>
<name>A0A239LK10_EKHLU</name>
<dbReference type="AlphaFoldDB" id="A0A239LK10"/>
<evidence type="ECO:0000259" key="5">
    <source>
        <dbReference type="Pfam" id="PF25989"/>
    </source>
</evidence>
<dbReference type="InterPro" id="IPR058637">
    <property type="entry name" value="YknX-like_C"/>
</dbReference>
<evidence type="ECO:0000313" key="7">
    <source>
        <dbReference type="Proteomes" id="UP000198393"/>
    </source>
</evidence>
<feature type="domain" description="YknX-like C-terminal permuted SH3-like" evidence="5">
    <location>
        <begin position="308"/>
        <end position="379"/>
    </location>
</feature>
<protein>
    <submittedName>
        <fullName evidence="6">RND family efflux transporter, MFP subunit</fullName>
    </submittedName>
</protein>
<dbReference type="Gene3D" id="2.40.420.20">
    <property type="match status" value="1"/>
</dbReference>
<dbReference type="PANTHER" id="PTHR30469">
    <property type="entry name" value="MULTIDRUG RESISTANCE PROTEIN MDTA"/>
    <property type="match status" value="1"/>
</dbReference>
<dbReference type="OrthoDB" id="9806939at2"/>
<accession>A0A239LK10</accession>
<keyword evidence="2" id="KW-0175">Coiled coil</keyword>
<feature type="domain" description="CzcB-like barrel-sandwich hybrid" evidence="4">
    <location>
        <begin position="98"/>
        <end position="220"/>
    </location>
</feature>
<organism evidence="6 7">
    <name type="scientific">Ekhidna lutea</name>
    <dbReference type="NCBI Taxonomy" id="447679"/>
    <lineage>
        <taxon>Bacteria</taxon>
        <taxon>Pseudomonadati</taxon>
        <taxon>Bacteroidota</taxon>
        <taxon>Cytophagia</taxon>
        <taxon>Cytophagales</taxon>
        <taxon>Reichenbachiellaceae</taxon>
        <taxon>Ekhidna</taxon>
    </lineage>
</organism>
<dbReference type="EMBL" id="FZPD01000005">
    <property type="protein sequence ID" value="SNT30228.1"/>
    <property type="molecule type" value="Genomic_DNA"/>
</dbReference>
<dbReference type="Gene3D" id="2.40.30.170">
    <property type="match status" value="1"/>
</dbReference>
<sequence>MRKINILIITIFSTLMVACGGSEDNSSLAQKKAKLDSLKTQFSTLRTDIKTLEDEIARIDPEARANEILVATTVPGKKDFVHTLQLRANVESKKNVMLSAETMGVVRNVYVTEGQKVSKGDLLVSMDADILTNSIKEVETQLELAEEVFNRQSKLWKQKIGTEMQYLQAKSNYESLQRKKSTLQAQLNQARVRAPFSGTIDLVNAKTGEMVQPGTPLVRLVNPSEMYIKADVSEAYLGRFQVGDPLTVEIPGEDKSYKTTVKSVSNVLNTNNRTFQLEAKLPKTESFVFRPNQVTVLTIADYKSEDAVVIPSNVILSGNDGKFVYVVKNGNAQNIASKVSITTGKSQNNQTEVLSGLTGNEAVITKGYREVSNGAAVKVDGKGTSSVASK</sequence>
<dbReference type="GO" id="GO:0015562">
    <property type="term" value="F:efflux transmembrane transporter activity"/>
    <property type="evidence" value="ECO:0007669"/>
    <property type="project" value="TreeGrafter"/>
</dbReference>
<gene>
    <name evidence="6" type="ORF">SAMN05421640_3297</name>
</gene>
<dbReference type="PROSITE" id="PS51257">
    <property type="entry name" value="PROKAR_LIPOPROTEIN"/>
    <property type="match status" value="1"/>
</dbReference>
<dbReference type="PANTHER" id="PTHR30469:SF15">
    <property type="entry name" value="HLYD FAMILY OF SECRETION PROTEINS"/>
    <property type="match status" value="1"/>
</dbReference>
<dbReference type="Gene3D" id="1.10.287.470">
    <property type="entry name" value="Helix hairpin bin"/>
    <property type="match status" value="1"/>
</dbReference>
<dbReference type="InterPro" id="IPR006143">
    <property type="entry name" value="RND_pump_MFP"/>
</dbReference>
<dbReference type="InterPro" id="IPR058648">
    <property type="entry name" value="HH_CzcB-like"/>
</dbReference>
<dbReference type="Gene3D" id="2.40.50.100">
    <property type="match status" value="1"/>
</dbReference>
<comment type="similarity">
    <text evidence="1">Belongs to the membrane fusion protein (MFP) (TC 8.A.1) family.</text>
</comment>
<proteinExistence type="inferred from homology"/>
<feature type="coiled-coil region" evidence="2">
    <location>
        <begin position="128"/>
        <end position="193"/>
    </location>
</feature>
<reference evidence="6 7" key="1">
    <citation type="submission" date="2017-06" db="EMBL/GenBank/DDBJ databases">
        <authorList>
            <person name="Kim H.J."/>
            <person name="Triplett B.A."/>
        </authorList>
    </citation>
    <scope>NUCLEOTIDE SEQUENCE [LARGE SCALE GENOMIC DNA]</scope>
    <source>
        <strain evidence="6 7">DSM 19307</strain>
    </source>
</reference>
<dbReference type="RefSeq" id="WP_089357958.1">
    <property type="nucleotide sequence ID" value="NZ_FZPD01000005.1"/>
</dbReference>
<evidence type="ECO:0000256" key="2">
    <source>
        <dbReference type="SAM" id="Coils"/>
    </source>
</evidence>
<dbReference type="NCBIfam" id="TIGR01730">
    <property type="entry name" value="RND_mfp"/>
    <property type="match status" value="1"/>
</dbReference>
<evidence type="ECO:0000313" key="6">
    <source>
        <dbReference type="EMBL" id="SNT30228.1"/>
    </source>
</evidence>
<dbReference type="Proteomes" id="UP000198393">
    <property type="component" value="Unassembled WGS sequence"/>
</dbReference>
<evidence type="ECO:0000259" key="3">
    <source>
        <dbReference type="Pfam" id="PF25893"/>
    </source>
</evidence>
<dbReference type="InterPro" id="IPR058647">
    <property type="entry name" value="BSH_CzcB-like"/>
</dbReference>
<dbReference type="GO" id="GO:1990281">
    <property type="term" value="C:efflux pump complex"/>
    <property type="evidence" value="ECO:0007669"/>
    <property type="project" value="TreeGrafter"/>
</dbReference>
<feature type="domain" description="CzcB-like alpha-helical hairpin" evidence="3">
    <location>
        <begin position="139"/>
        <end position="187"/>
    </location>
</feature>
<dbReference type="Pfam" id="PF25989">
    <property type="entry name" value="YknX_C"/>
    <property type="match status" value="1"/>
</dbReference>